<comment type="function">
    <text evidence="1">Component of the SCF(sconB) E3 ubiquitin ligase complex involved in the regulation of sulfur metabolite repression, probably by mediating the inactivation or degradation of the metR transcription factor.</text>
</comment>
<dbReference type="Proteomes" id="UP001172673">
    <property type="component" value="Unassembled WGS sequence"/>
</dbReference>
<dbReference type="SUPFAM" id="SSF81383">
    <property type="entry name" value="F-box domain"/>
    <property type="match status" value="1"/>
</dbReference>
<dbReference type="InterPro" id="IPR001810">
    <property type="entry name" value="F-box_dom"/>
</dbReference>
<gene>
    <name evidence="10" type="ORF">H2200_013556</name>
</gene>
<dbReference type="Gene3D" id="2.130.10.10">
    <property type="entry name" value="YVTN repeat-like/Quinoprotein amine dehydrogenase"/>
    <property type="match status" value="1"/>
</dbReference>
<proteinExistence type="inferred from homology"/>
<organism evidence="10 11">
    <name type="scientific">Cladophialophora chaetospira</name>
    <dbReference type="NCBI Taxonomy" id="386627"/>
    <lineage>
        <taxon>Eukaryota</taxon>
        <taxon>Fungi</taxon>
        <taxon>Dikarya</taxon>
        <taxon>Ascomycota</taxon>
        <taxon>Pezizomycotina</taxon>
        <taxon>Eurotiomycetes</taxon>
        <taxon>Chaetothyriomycetidae</taxon>
        <taxon>Chaetothyriales</taxon>
        <taxon>Herpotrichiellaceae</taxon>
        <taxon>Cladophialophora</taxon>
    </lineage>
</organism>
<comment type="subunit">
    <text evidence="3">Component of the SCF(sconB) E3 ubiquitin ligase complex.</text>
</comment>
<dbReference type="InterPro" id="IPR036322">
    <property type="entry name" value="WD40_repeat_dom_sf"/>
</dbReference>
<dbReference type="SUPFAM" id="SSF50978">
    <property type="entry name" value="WD40 repeat-like"/>
    <property type="match status" value="1"/>
</dbReference>
<reference evidence="10" key="1">
    <citation type="submission" date="2022-10" db="EMBL/GenBank/DDBJ databases">
        <title>Culturing micro-colonial fungi from biological soil crusts in the Mojave desert and describing Neophaeococcomyces mojavensis, and introducing the new genera and species Taxawa tesnikishii.</title>
        <authorList>
            <person name="Kurbessoian T."/>
            <person name="Stajich J.E."/>
        </authorList>
    </citation>
    <scope>NUCLEOTIDE SEQUENCE</scope>
    <source>
        <strain evidence="10">TK_41</strain>
    </source>
</reference>
<dbReference type="SMART" id="SM00256">
    <property type="entry name" value="FBOX"/>
    <property type="match status" value="1"/>
</dbReference>
<comment type="caution">
    <text evidence="10">The sequence shown here is derived from an EMBL/GenBank/DDBJ whole genome shotgun (WGS) entry which is preliminary data.</text>
</comment>
<feature type="domain" description="F-box" evidence="9">
    <location>
        <begin position="26"/>
        <end position="72"/>
    </location>
</feature>
<dbReference type="Gene3D" id="1.20.1280.50">
    <property type="match status" value="1"/>
</dbReference>
<evidence type="ECO:0000256" key="8">
    <source>
        <dbReference type="SAM" id="MobiDB-lite"/>
    </source>
</evidence>
<dbReference type="InterPro" id="IPR015943">
    <property type="entry name" value="WD40/YVTN_repeat-like_dom_sf"/>
</dbReference>
<evidence type="ECO:0000259" key="9">
    <source>
        <dbReference type="PROSITE" id="PS50181"/>
    </source>
</evidence>
<evidence type="ECO:0000313" key="10">
    <source>
        <dbReference type="EMBL" id="KAJ9601997.1"/>
    </source>
</evidence>
<evidence type="ECO:0000256" key="1">
    <source>
        <dbReference type="ARBA" id="ARBA00002730"/>
    </source>
</evidence>
<dbReference type="Pfam" id="PF25499">
    <property type="entry name" value="Beta-prop_pof12"/>
    <property type="match status" value="1"/>
</dbReference>
<keyword evidence="7" id="KW-0853">WD repeat</keyword>
<comment type="similarity">
    <text evidence="2">Belongs to the WD repeat MET30/SCONB/SCON-2 family.</text>
</comment>
<evidence type="ECO:0000313" key="11">
    <source>
        <dbReference type="Proteomes" id="UP001172673"/>
    </source>
</evidence>
<dbReference type="PROSITE" id="PS50181">
    <property type="entry name" value="FBOX"/>
    <property type="match status" value="1"/>
</dbReference>
<evidence type="ECO:0000256" key="6">
    <source>
        <dbReference type="ARBA" id="ARBA00032113"/>
    </source>
</evidence>
<evidence type="ECO:0000256" key="5">
    <source>
        <dbReference type="ARBA" id="ARBA00030034"/>
    </source>
</evidence>
<feature type="region of interest" description="Disordered" evidence="8">
    <location>
        <begin position="1"/>
        <end position="25"/>
    </location>
</feature>
<keyword evidence="11" id="KW-1185">Reference proteome</keyword>
<protein>
    <recommendedName>
        <fullName evidence="4">Probable E3 ubiquitin ligase complex SCF subunit sconB</fullName>
    </recommendedName>
    <alternativeName>
        <fullName evidence="6">Sulfur controller B</fullName>
    </alternativeName>
    <alternativeName>
        <fullName evidence="5">Sulfur metabolite repression control protein B</fullName>
    </alternativeName>
</protein>
<evidence type="ECO:0000256" key="7">
    <source>
        <dbReference type="PROSITE-ProRule" id="PRU00221"/>
    </source>
</evidence>
<dbReference type="AlphaFoldDB" id="A0AA38UDU6"/>
<dbReference type="Pfam" id="PF12937">
    <property type="entry name" value="F-box-like"/>
    <property type="match status" value="1"/>
</dbReference>
<sequence>MPKRRRIESDGIAEHSSVKRGRNGPKHNLLEISDEILLRILKYLPTKDLLRAESVSRRMRSLATDQGIWKARYFETFTRPRLRRTASVTAIRDGSIDWKSRYKTKTNWSNGKAKLHKLEVASPPAPPVIAKVHNGLIFTVDPSELRAWSSSRVLRAQIRFHTTSPASCLAVGTVDGETTILVGFESGLLSLYVYEEHGRLELRLNHMSADGALMAASIALPYVMTVSRARFLSIYQLNTSDMASISVLARLQSDASFSPISVSLRPAPSGIVAVVAYAFDRLNGGCCIGLQETRLTTSGQFLESRVASTLETSMPTERTPRVRWNMSTRSACSNALPFHPQLMGAPTSLCYEHPYLIATLQDNTMMTFLVTSNGDRLEISSARRLWGHTSAISTADVNNKGKAVSISSRGHEIRVWELEPVPTGNHRASTRIEAADVMSAALARRGSGLGLALQEVKREVDLRRRWVGFDELQVVVLGETADERQIMTLYDFT</sequence>
<name>A0AA38UDU6_9EURO</name>
<evidence type="ECO:0000256" key="4">
    <source>
        <dbReference type="ARBA" id="ARBA00015819"/>
    </source>
</evidence>
<accession>A0AA38UDU6</accession>
<evidence type="ECO:0000256" key="3">
    <source>
        <dbReference type="ARBA" id="ARBA00011725"/>
    </source>
</evidence>
<feature type="compositionally biased region" description="Basic and acidic residues" evidence="8">
    <location>
        <begin position="7"/>
        <end position="17"/>
    </location>
</feature>
<evidence type="ECO:0000256" key="2">
    <source>
        <dbReference type="ARBA" id="ARBA00007968"/>
    </source>
</evidence>
<feature type="repeat" description="WD" evidence="7">
    <location>
        <begin position="385"/>
        <end position="419"/>
    </location>
</feature>
<dbReference type="PROSITE" id="PS50082">
    <property type="entry name" value="WD_REPEATS_2"/>
    <property type="match status" value="1"/>
</dbReference>
<dbReference type="EMBL" id="JAPDRK010000030">
    <property type="protein sequence ID" value="KAJ9601997.1"/>
    <property type="molecule type" value="Genomic_DNA"/>
</dbReference>
<dbReference type="InterPro" id="IPR001680">
    <property type="entry name" value="WD40_rpt"/>
</dbReference>
<dbReference type="InterPro" id="IPR036047">
    <property type="entry name" value="F-box-like_dom_sf"/>
</dbReference>